<evidence type="ECO:0000313" key="3">
    <source>
        <dbReference type="Proteomes" id="UP000002059"/>
    </source>
</evidence>
<dbReference type="OrthoDB" id="10518982at2759"/>
<evidence type="ECO:0000256" key="1">
    <source>
        <dbReference type="SAM" id="MobiDB-lite"/>
    </source>
</evidence>
<proteinExistence type="predicted"/>
<feature type="region of interest" description="Disordered" evidence="1">
    <location>
        <begin position="39"/>
        <end position="63"/>
    </location>
</feature>
<evidence type="ECO:0000313" key="2">
    <source>
        <dbReference type="EMBL" id="KGQ01226.1"/>
    </source>
</evidence>
<dbReference type="EMBL" id="KN294006">
    <property type="protein sequence ID" value="KGQ01226.1"/>
    <property type="molecule type" value="Genomic_DNA"/>
</dbReference>
<keyword evidence="3" id="KW-1185">Reference proteome</keyword>
<dbReference type="GeneID" id="26970858"/>
<dbReference type="Proteomes" id="UP000002059">
    <property type="component" value="Partially assembled WGS sequence"/>
</dbReference>
<accession>A0A0A2V0C0</accession>
<dbReference type="RefSeq" id="XP_015702771.1">
    <property type="nucleotide sequence ID" value="XM_015847621.1"/>
</dbReference>
<gene>
    <name evidence="2" type="ORF">PAAG_12084</name>
</gene>
<sequence length="63" mass="6690">MLDILALPGTAGKSRCPARSTEILHTLFVDTRAFRGASMWADKHSNPSTGPQEAAPRPSAQGL</sequence>
<dbReference type="HOGENOM" id="CLU_2886397_0_0_1"/>
<dbReference type="KEGG" id="pbl:PAAG_12084"/>
<name>A0A0A2V0C0_PARBA</name>
<protein>
    <submittedName>
        <fullName evidence="2">Uncharacterized protein</fullName>
    </submittedName>
</protein>
<organism evidence="2 3">
    <name type="scientific">Paracoccidioides lutzii (strain ATCC MYA-826 / Pb01)</name>
    <name type="common">Paracoccidioides brasiliensis</name>
    <dbReference type="NCBI Taxonomy" id="502779"/>
    <lineage>
        <taxon>Eukaryota</taxon>
        <taxon>Fungi</taxon>
        <taxon>Dikarya</taxon>
        <taxon>Ascomycota</taxon>
        <taxon>Pezizomycotina</taxon>
        <taxon>Eurotiomycetes</taxon>
        <taxon>Eurotiomycetidae</taxon>
        <taxon>Onygenales</taxon>
        <taxon>Ajellomycetaceae</taxon>
        <taxon>Paracoccidioides</taxon>
    </lineage>
</organism>
<dbReference type="AlphaFoldDB" id="A0A0A2V0C0"/>
<reference evidence="2 3" key="1">
    <citation type="journal article" date="2011" name="PLoS Genet.">
        <title>Comparative genomic analysis of human fungal pathogens causing paracoccidioidomycosis.</title>
        <authorList>
            <person name="Desjardins C.A."/>
            <person name="Champion M.D."/>
            <person name="Holder J.W."/>
            <person name="Muszewska A."/>
            <person name="Goldberg J."/>
            <person name="Bailao A.M."/>
            <person name="Brigido M.M."/>
            <person name="Ferreira M.E."/>
            <person name="Garcia A.M."/>
            <person name="Grynberg M."/>
            <person name="Gujja S."/>
            <person name="Heiman D.I."/>
            <person name="Henn M.R."/>
            <person name="Kodira C.D."/>
            <person name="Leon-Narvaez H."/>
            <person name="Longo L.V."/>
            <person name="Ma L.J."/>
            <person name="Malavazi I."/>
            <person name="Matsuo A.L."/>
            <person name="Morais F.V."/>
            <person name="Pereira M."/>
            <person name="Rodriguez-Brito S."/>
            <person name="Sakthikumar S."/>
            <person name="Salem-Izacc S.M."/>
            <person name="Sykes S.M."/>
            <person name="Teixeira M.M."/>
            <person name="Vallejo M.C."/>
            <person name="Walter M.E."/>
            <person name="Yandava C."/>
            <person name="Young S."/>
            <person name="Zeng Q."/>
            <person name="Zucker J."/>
            <person name="Felipe M.S."/>
            <person name="Goldman G.H."/>
            <person name="Haas B.J."/>
            <person name="McEwen J.G."/>
            <person name="Nino-Vega G."/>
            <person name="Puccia R."/>
            <person name="San-Blas G."/>
            <person name="Soares C.M."/>
            <person name="Birren B.W."/>
            <person name="Cuomo C.A."/>
        </authorList>
    </citation>
    <scope>NUCLEOTIDE SEQUENCE [LARGE SCALE GENOMIC DNA]</scope>
    <source>
        <strain evidence="3">ATCC MYA-826 / Pb01</strain>
    </source>
</reference>
<dbReference type="VEuPathDB" id="FungiDB:PAAG_12084"/>